<dbReference type="EMBL" id="UYYB01017822">
    <property type="protein sequence ID" value="VDM70842.1"/>
    <property type="molecule type" value="Genomic_DNA"/>
</dbReference>
<protein>
    <submittedName>
        <fullName evidence="1">Uncharacterized protein</fullName>
    </submittedName>
</protein>
<keyword evidence="2" id="KW-1185">Reference proteome</keyword>
<evidence type="ECO:0000313" key="2">
    <source>
        <dbReference type="Proteomes" id="UP000270094"/>
    </source>
</evidence>
<organism evidence="1 2">
    <name type="scientific">Strongylus vulgaris</name>
    <name type="common">Blood worm</name>
    <dbReference type="NCBI Taxonomy" id="40348"/>
    <lineage>
        <taxon>Eukaryota</taxon>
        <taxon>Metazoa</taxon>
        <taxon>Ecdysozoa</taxon>
        <taxon>Nematoda</taxon>
        <taxon>Chromadorea</taxon>
        <taxon>Rhabditida</taxon>
        <taxon>Rhabditina</taxon>
        <taxon>Rhabditomorpha</taxon>
        <taxon>Strongyloidea</taxon>
        <taxon>Strongylidae</taxon>
        <taxon>Strongylus</taxon>
    </lineage>
</organism>
<proteinExistence type="predicted"/>
<name>A0A3P7KUH7_STRVU</name>
<sequence>MRPMSHLRDPAEYISKAKHRRAGYIVRRRDDKWTLRALLGISRKAKRPRERLPTGWADVFMARMDQLNQALARGLR</sequence>
<dbReference type="AlphaFoldDB" id="A0A3P7KUH7"/>
<accession>A0A3P7KUH7</accession>
<evidence type="ECO:0000313" key="1">
    <source>
        <dbReference type="EMBL" id="VDM70842.1"/>
    </source>
</evidence>
<dbReference type="Proteomes" id="UP000270094">
    <property type="component" value="Unassembled WGS sequence"/>
</dbReference>
<reference evidence="1 2" key="1">
    <citation type="submission" date="2018-11" db="EMBL/GenBank/DDBJ databases">
        <authorList>
            <consortium name="Pathogen Informatics"/>
        </authorList>
    </citation>
    <scope>NUCLEOTIDE SEQUENCE [LARGE SCALE GENOMIC DNA]</scope>
</reference>
<gene>
    <name evidence="1" type="ORF">SVUK_LOCUS5840</name>
</gene>